<dbReference type="Proteomes" id="UP001470230">
    <property type="component" value="Unassembled WGS sequence"/>
</dbReference>
<reference evidence="5 6" key="1">
    <citation type="submission" date="2024-04" db="EMBL/GenBank/DDBJ databases">
        <title>Tritrichomonas musculus Genome.</title>
        <authorList>
            <person name="Alves-Ferreira E."/>
            <person name="Grigg M."/>
            <person name="Lorenzi H."/>
            <person name="Galac M."/>
        </authorList>
    </citation>
    <scope>NUCLEOTIDE SEQUENCE [LARGE SCALE GENOMIC DNA]</scope>
    <source>
        <strain evidence="5 6">EAF2021</strain>
    </source>
</reference>
<dbReference type="InterPro" id="IPR039417">
    <property type="entry name" value="Peptidase_C1A_papain-like"/>
</dbReference>
<comment type="caution">
    <text evidence="5">The sequence shown here is derived from an EMBL/GenBank/DDBJ whole genome shotgun (WGS) entry which is preliminary data.</text>
</comment>
<dbReference type="CDD" id="cd02248">
    <property type="entry name" value="Peptidase_C1A"/>
    <property type="match status" value="1"/>
</dbReference>
<dbReference type="Pfam" id="PF08246">
    <property type="entry name" value="Inhibitor_I29"/>
    <property type="match status" value="1"/>
</dbReference>
<dbReference type="InterPro" id="IPR025661">
    <property type="entry name" value="Pept_asp_AS"/>
</dbReference>
<feature type="domain" description="Peptidase C1A papain C-terminal" evidence="3">
    <location>
        <begin position="106"/>
        <end position="321"/>
    </location>
</feature>
<accession>A0ABR2L493</accession>
<evidence type="ECO:0000259" key="4">
    <source>
        <dbReference type="SMART" id="SM00848"/>
    </source>
</evidence>
<dbReference type="SUPFAM" id="SSF54001">
    <property type="entry name" value="Cysteine proteinases"/>
    <property type="match status" value="1"/>
</dbReference>
<dbReference type="EMBL" id="JAPFFF010000001">
    <property type="protein sequence ID" value="KAK8898185.1"/>
    <property type="molecule type" value="Genomic_DNA"/>
</dbReference>
<evidence type="ECO:0000259" key="3">
    <source>
        <dbReference type="SMART" id="SM00645"/>
    </source>
</evidence>
<dbReference type="PROSITE" id="PS00139">
    <property type="entry name" value="THIOL_PROTEASE_CYS"/>
    <property type="match status" value="1"/>
</dbReference>
<evidence type="ECO:0008006" key="7">
    <source>
        <dbReference type="Google" id="ProtNLM"/>
    </source>
</evidence>
<dbReference type="InterPro" id="IPR000169">
    <property type="entry name" value="Pept_cys_AS"/>
</dbReference>
<name>A0ABR2L493_9EUKA</name>
<dbReference type="InterPro" id="IPR038765">
    <property type="entry name" value="Papain-like_cys_pep_sf"/>
</dbReference>
<evidence type="ECO:0000256" key="2">
    <source>
        <dbReference type="ARBA" id="ARBA00023157"/>
    </source>
</evidence>
<proteinExistence type="inferred from homology"/>
<evidence type="ECO:0000256" key="1">
    <source>
        <dbReference type="ARBA" id="ARBA00008455"/>
    </source>
</evidence>
<sequence>MMLALFYSFIASKVQLYQTDERQFLQWMRTNYKFYTGDEYHFRLGIFLSHARYCQNFNRRNDITFRVSTNKFSCYTPSEYKSILGVRGFRKIISPKTNKNEPKIVAPDSYDWRNKGLVNPIKDQASCGSCWAFSAVAACESAYAFTTGNLLQFSEQNFVDCANCYGCSGGWADSACYYAISDQNGQFNSESDYPYTAVDGTCSYDSSKAIGKITKLISVEWRDENDLKEKIAQYGVASVSISAGNTPFMSYSSGILDDEECQPLSDVDHAVAAVGYGSENGIDYWIVRNSWGTSWGEEGYVRMIRNKDNQCQIASQAFVIVDSE</sequence>
<protein>
    <recommendedName>
        <fullName evidence="7">Clan CA, family C1, cathepsin L-like cysteine peptidase</fullName>
    </recommendedName>
</protein>
<gene>
    <name evidence="5" type="ORF">M9Y10_000458</name>
</gene>
<comment type="similarity">
    <text evidence="1">Belongs to the peptidase C1 family.</text>
</comment>
<evidence type="ECO:0000313" key="6">
    <source>
        <dbReference type="Proteomes" id="UP001470230"/>
    </source>
</evidence>
<keyword evidence="6" id="KW-1185">Reference proteome</keyword>
<dbReference type="SMART" id="SM00645">
    <property type="entry name" value="Pept_C1"/>
    <property type="match status" value="1"/>
</dbReference>
<dbReference type="PRINTS" id="PR00705">
    <property type="entry name" value="PAPAIN"/>
</dbReference>
<dbReference type="InterPro" id="IPR013128">
    <property type="entry name" value="Peptidase_C1A"/>
</dbReference>
<dbReference type="InterPro" id="IPR000668">
    <property type="entry name" value="Peptidase_C1A_C"/>
</dbReference>
<dbReference type="Pfam" id="PF00112">
    <property type="entry name" value="Peptidase_C1"/>
    <property type="match status" value="1"/>
</dbReference>
<dbReference type="PANTHER" id="PTHR12411">
    <property type="entry name" value="CYSTEINE PROTEASE FAMILY C1-RELATED"/>
    <property type="match status" value="1"/>
</dbReference>
<dbReference type="PROSITE" id="PS00639">
    <property type="entry name" value="THIOL_PROTEASE_HIS"/>
    <property type="match status" value="1"/>
</dbReference>
<organism evidence="5 6">
    <name type="scientific">Tritrichomonas musculus</name>
    <dbReference type="NCBI Taxonomy" id="1915356"/>
    <lineage>
        <taxon>Eukaryota</taxon>
        <taxon>Metamonada</taxon>
        <taxon>Parabasalia</taxon>
        <taxon>Tritrichomonadida</taxon>
        <taxon>Tritrichomonadidae</taxon>
        <taxon>Tritrichomonas</taxon>
    </lineage>
</organism>
<dbReference type="PROSITE" id="PS00640">
    <property type="entry name" value="THIOL_PROTEASE_ASN"/>
    <property type="match status" value="1"/>
</dbReference>
<evidence type="ECO:0000313" key="5">
    <source>
        <dbReference type="EMBL" id="KAK8898185.1"/>
    </source>
</evidence>
<dbReference type="InterPro" id="IPR013201">
    <property type="entry name" value="Prot_inhib_I29"/>
</dbReference>
<dbReference type="InterPro" id="IPR025660">
    <property type="entry name" value="Pept_his_AS"/>
</dbReference>
<keyword evidence="2" id="KW-1015">Disulfide bond</keyword>
<dbReference type="Gene3D" id="3.90.70.10">
    <property type="entry name" value="Cysteine proteinases"/>
    <property type="match status" value="1"/>
</dbReference>
<feature type="domain" description="Cathepsin propeptide inhibitor" evidence="4">
    <location>
        <begin position="24"/>
        <end position="80"/>
    </location>
</feature>
<dbReference type="SMART" id="SM00848">
    <property type="entry name" value="Inhibitor_I29"/>
    <property type="match status" value="1"/>
</dbReference>